<reference evidence="2" key="1">
    <citation type="journal article" date="2012" name="Nat. Biotechnol.">
        <title>Draft genome sequence of pigeonpea (Cajanus cajan), an orphan legume crop of resource-poor farmers.</title>
        <authorList>
            <person name="Varshney R.K."/>
            <person name="Chen W."/>
            <person name="Li Y."/>
            <person name="Bharti A.K."/>
            <person name="Saxena R.K."/>
            <person name="Schlueter J.A."/>
            <person name="Donoghue M.T."/>
            <person name="Azam S."/>
            <person name="Fan G."/>
            <person name="Whaley A.M."/>
            <person name="Farmer A.D."/>
            <person name="Sheridan J."/>
            <person name="Iwata A."/>
            <person name="Tuteja R."/>
            <person name="Penmetsa R.V."/>
            <person name="Wu W."/>
            <person name="Upadhyaya H.D."/>
            <person name="Yang S.P."/>
            <person name="Shah T."/>
            <person name="Saxena K.B."/>
            <person name="Michael T."/>
            <person name="McCombie W.R."/>
            <person name="Yang B."/>
            <person name="Zhang G."/>
            <person name="Yang H."/>
            <person name="Wang J."/>
            <person name="Spillane C."/>
            <person name="Cook D.R."/>
            <person name="May G.D."/>
            <person name="Xu X."/>
            <person name="Jackson S.A."/>
        </authorList>
    </citation>
    <scope>NUCLEOTIDE SEQUENCE [LARGE SCALE GENOMIC DNA]</scope>
</reference>
<gene>
    <name evidence="2" type="ORF">KK1_037137</name>
</gene>
<dbReference type="Gramene" id="C.cajan_38326.t">
    <property type="protein sequence ID" value="C.cajan_38326.t.cds1"/>
    <property type="gene ID" value="C.cajan_38326"/>
</dbReference>
<dbReference type="EMBL" id="KQ483770">
    <property type="protein sequence ID" value="KYP41490.1"/>
    <property type="molecule type" value="Genomic_DNA"/>
</dbReference>
<name>A0A151RG19_CAJCA</name>
<dbReference type="InterPro" id="IPR025314">
    <property type="entry name" value="DUF4219"/>
</dbReference>
<evidence type="ECO:0000259" key="1">
    <source>
        <dbReference type="Pfam" id="PF13961"/>
    </source>
</evidence>
<protein>
    <recommendedName>
        <fullName evidence="1">DUF4219 domain-containing protein</fullName>
    </recommendedName>
</protein>
<dbReference type="Pfam" id="PF13961">
    <property type="entry name" value="DUF4219"/>
    <property type="match status" value="1"/>
</dbReference>
<dbReference type="AlphaFoldDB" id="A0A151RG19"/>
<sequence>MATVTNNLLLPRLTKATNYENWGIQMKALLGSQDAWEVVQEGLEEPENTTGYSAAQNKTLKETRSKDKAALYILYRAVDESGFEKIVGHQLQRKRGTFWKKRSRVLTELNKYVFKLYELSWRP</sequence>
<keyword evidence="3" id="KW-1185">Reference proteome</keyword>
<organism evidence="2 3">
    <name type="scientific">Cajanus cajan</name>
    <name type="common">Pigeon pea</name>
    <name type="synonym">Cajanus indicus</name>
    <dbReference type="NCBI Taxonomy" id="3821"/>
    <lineage>
        <taxon>Eukaryota</taxon>
        <taxon>Viridiplantae</taxon>
        <taxon>Streptophyta</taxon>
        <taxon>Embryophyta</taxon>
        <taxon>Tracheophyta</taxon>
        <taxon>Spermatophyta</taxon>
        <taxon>Magnoliopsida</taxon>
        <taxon>eudicotyledons</taxon>
        <taxon>Gunneridae</taxon>
        <taxon>Pentapetalae</taxon>
        <taxon>rosids</taxon>
        <taxon>fabids</taxon>
        <taxon>Fabales</taxon>
        <taxon>Fabaceae</taxon>
        <taxon>Papilionoideae</taxon>
        <taxon>50 kb inversion clade</taxon>
        <taxon>NPAAA clade</taxon>
        <taxon>indigoferoid/millettioid clade</taxon>
        <taxon>Phaseoleae</taxon>
        <taxon>Cajanus</taxon>
    </lineage>
</organism>
<dbReference type="OMA" id="ENWGIQM"/>
<evidence type="ECO:0000313" key="3">
    <source>
        <dbReference type="Proteomes" id="UP000075243"/>
    </source>
</evidence>
<feature type="domain" description="DUF4219" evidence="1">
    <location>
        <begin position="13"/>
        <end position="39"/>
    </location>
</feature>
<evidence type="ECO:0000313" key="2">
    <source>
        <dbReference type="EMBL" id="KYP41490.1"/>
    </source>
</evidence>
<accession>A0A151RG19</accession>
<proteinExistence type="predicted"/>
<dbReference type="Proteomes" id="UP000075243">
    <property type="component" value="Unassembled WGS sequence"/>
</dbReference>